<dbReference type="Proteomes" id="UP000187209">
    <property type="component" value="Unassembled WGS sequence"/>
</dbReference>
<dbReference type="InterPro" id="IPR013783">
    <property type="entry name" value="Ig-like_fold"/>
</dbReference>
<dbReference type="PROSITE" id="PS50202">
    <property type="entry name" value="MSP"/>
    <property type="match status" value="2"/>
</dbReference>
<dbReference type="SUPFAM" id="SSF49354">
    <property type="entry name" value="PapD-like"/>
    <property type="match status" value="2"/>
</dbReference>
<evidence type="ECO:0000313" key="3">
    <source>
        <dbReference type="Proteomes" id="UP000187209"/>
    </source>
</evidence>
<dbReference type="InterPro" id="IPR008962">
    <property type="entry name" value="PapD-like_sf"/>
</dbReference>
<evidence type="ECO:0000259" key="1">
    <source>
        <dbReference type="PROSITE" id="PS50202"/>
    </source>
</evidence>
<dbReference type="OrthoDB" id="75724at2759"/>
<dbReference type="InterPro" id="IPR000535">
    <property type="entry name" value="MSP_dom"/>
</dbReference>
<dbReference type="Pfam" id="PF00635">
    <property type="entry name" value="Motile_Sperm"/>
    <property type="match status" value="2"/>
</dbReference>
<accession>A0A1R2CSR5</accession>
<feature type="domain" description="MSP" evidence="1">
    <location>
        <begin position="9"/>
        <end position="117"/>
    </location>
</feature>
<evidence type="ECO:0000313" key="2">
    <source>
        <dbReference type="EMBL" id="OMJ92041.1"/>
    </source>
</evidence>
<dbReference type="AlphaFoldDB" id="A0A1R2CSR5"/>
<protein>
    <recommendedName>
        <fullName evidence="1">MSP domain-containing protein</fullName>
    </recommendedName>
</protein>
<gene>
    <name evidence="2" type="ORF">SteCoe_5243</name>
</gene>
<organism evidence="2 3">
    <name type="scientific">Stentor coeruleus</name>
    <dbReference type="NCBI Taxonomy" id="5963"/>
    <lineage>
        <taxon>Eukaryota</taxon>
        <taxon>Sar</taxon>
        <taxon>Alveolata</taxon>
        <taxon>Ciliophora</taxon>
        <taxon>Postciliodesmatophora</taxon>
        <taxon>Heterotrichea</taxon>
        <taxon>Heterotrichida</taxon>
        <taxon>Stentoridae</taxon>
        <taxon>Stentor</taxon>
    </lineage>
</organism>
<dbReference type="Gene3D" id="2.60.40.10">
    <property type="entry name" value="Immunoglobulins"/>
    <property type="match status" value="2"/>
</dbReference>
<sequence>MEREPFADQVKLIPSDVLIFKSKQINSLSSFTIVNNSETRIGYKVKISAVNNFTVKNPSDYIAPKSQKKISVAFKGPISTLNQKYKFLIQYQKCPEGTNADWASKPSHNLILLVKFTCGAENMSISKASNKKYNLYSFCIEITPNNLLQYRGFSGEFPSEISIINSCNVPKSFRFSIAQPTYFLPSLYEGTISPSSNINFNVRILKDIEKNCKGLELFLLYTTNNSIEDTDNKVVIKKSIMYFKTNIENEALPKNIIPNSLGNINIPLIQLKPNDVLIFRKKNEELFSYLKIKNNSNREIFYRVLYSEEQKKVFEVSPFENIVSPKSRAFIKFKYFGCSSLEYERQNFLVDCYYVTSNGEKYADINDHIMWDLSIRFMIFEYIMKIGEVEILDYIMK</sequence>
<dbReference type="EMBL" id="MPUH01000069">
    <property type="protein sequence ID" value="OMJ92041.1"/>
    <property type="molecule type" value="Genomic_DNA"/>
</dbReference>
<comment type="caution">
    <text evidence="2">The sequence shown here is derived from an EMBL/GenBank/DDBJ whole genome shotgun (WGS) entry which is preliminary data.</text>
</comment>
<reference evidence="2 3" key="1">
    <citation type="submission" date="2016-11" db="EMBL/GenBank/DDBJ databases">
        <title>The macronuclear genome of Stentor coeruleus: a giant cell with tiny introns.</title>
        <authorList>
            <person name="Slabodnick M."/>
            <person name="Ruby J.G."/>
            <person name="Reiff S.B."/>
            <person name="Swart E.C."/>
            <person name="Gosai S."/>
            <person name="Prabakaran S."/>
            <person name="Witkowska E."/>
            <person name="Larue G.E."/>
            <person name="Fisher S."/>
            <person name="Freeman R.M."/>
            <person name="Gunawardena J."/>
            <person name="Chu W."/>
            <person name="Stover N.A."/>
            <person name="Gregory B.D."/>
            <person name="Nowacki M."/>
            <person name="Derisi J."/>
            <person name="Roy S.W."/>
            <person name="Marshall W.F."/>
            <person name="Sood P."/>
        </authorList>
    </citation>
    <scope>NUCLEOTIDE SEQUENCE [LARGE SCALE GENOMIC DNA]</scope>
    <source>
        <strain evidence="2">WM001</strain>
    </source>
</reference>
<name>A0A1R2CSR5_9CILI</name>
<feature type="domain" description="MSP" evidence="1">
    <location>
        <begin position="268"/>
        <end position="380"/>
    </location>
</feature>
<keyword evidence="3" id="KW-1185">Reference proteome</keyword>
<proteinExistence type="predicted"/>